<dbReference type="InterPro" id="IPR019758">
    <property type="entry name" value="Pept_S26A_signal_pept_1_CS"/>
</dbReference>
<evidence type="ECO:0000256" key="4">
    <source>
        <dbReference type="ARBA" id="ARBA00013208"/>
    </source>
</evidence>
<keyword evidence="7" id="KW-0472">Membrane</keyword>
<feature type="transmembrane region" description="Helical" evidence="7">
    <location>
        <begin position="20"/>
        <end position="44"/>
    </location>
</feature>
<dbReference type="Gene3D" id="2.10.109.10">
    <property type="entry name" value="Umud Fragment, subunit A"/>
    <property type="match status" value="1"/>
</dbReference>
<sequence length="241" mass="27191">MEEPAMEESMKRPRPPKHTLSAWQLLIFAVVVFIATTFVMTFVVSKDTVSGPSMEPGLSTGDRLISLQHKKVRRNDIVVLYAPDEASSAYMEHTGAKNSDLTYVGNGKLFNGDSLVPLKSRELYIKRVIGLPGDTIRSKNDKLYINGKRVKQPYLNKSFMEAAIKRYNIANGTSEKYFTKNFSLKTITASQTAKVPAGEYFVMGDNRIISHDSTAFGFVPAENIQSVVVWRYWPISSWKFY</sequence>
<keyword evidence="5 7" id="KW-0378">Hydrolase</keyword>
<dbReference type="PANTHER" id="PTHR43390:SF1">
    <property type="entry name" value="CHLOROPLAST PROCESSING PEPTIDASE"/>
    <property type="match status" value="1"/>
</dbReference>
<name>A0A0R1ZHR7_9LACO</name>
<proteinExistence type="inferred from homology"/>
<dbReference type="STRING" id="1291052.FC18_GL000602"/>
<dbReference type="PANTHER" id="PTHR43390">
    <property type="entry name" value="SIGNAL PEPTIDASE I"/>
    <property type="match status" value="1"/>
</dbReference>
<dbReference type="OrthoDB" id="9802919at2"/>
<feature type="active site" evidence="6">
    <location>
        <position position="53"/>
    </location>
</feature>
<dbReference type="EC" id="3.4.21.89" evidence="4 7"/>
<dbReference type="PRINTS" id="PR00727">
    <property type="entry name" value="LEADERPTASE"/>
</dbReference>
<dbReference type="SUPFAM" id="SSF51306">
    <property type="entry name" value="LexA/Signal peptidase"/>
    <property type="match status" value="1"/>
</dbReference>
<evidence type="ECO:0000256" key="3">
    <source>
        <dbReference type="ARBA" id="ARBA00009370"/>
    </source>
</evidence>
<dbReference type="NCBIfam" id="TIGR02227">
    <property type="entry name" value="sigpep_I_bact"/>
    <property type="match status" value="1"/>
</dbReference>
<feature type="domain" description="Peptidase S26" evidence="8">
    <location>
        <begin position="25"/>
        <end position="233"/>
    </location>
</feature>
<dbReference type="GO" id="GO:0009003">
    <property type="term" value="F:signal peptidase activity"/>
    <property type="evidence" value="ECO:0007669"/>
    <property type="project" value="UniProtKB-EC"/>
</dbReference>
<comment type="similarity">
    <text evidence="3 7">Belongs to the peptidase S26 family.</text>
</comment>
<dbReference type="CDD" id="cd06530">
    <property type="entry name" value="S26_SPase_I"/>
    <property type="match status" value="1"/>
</dbReference>
<keyword evidence="7" id="KW-1133">Transmembrane helix</keyword>
<protein>
    <recommendedName>
        <fullName evidence="4 7">Signal peptidase I</fullName>
        <ecNumber evidence="4 7">3.4.21.89</ecNumber>
    </recommendedName>
</protein>
<dbReference type="GO" id="GO:0005886">
    <property type="term" value="C:plasma membrane"/>
    <property type="evidence" value="ECO:0007669"/>
    <property type="project" value="UniProtKB-SubCell"/>
</dbReference>
<evidence type="ECO:0000313" key="10">
    <source>
        <dbReference type="Proteomes" id="UP000051679"/>
    </source>
</evidence>
<evidence type="ECO:0000259" key="8">
    <source>
        <dbReference type="Pfam" id="PF10502"/>
    </source>
</evidence>
<dbReference type="PROSITE" id="PS00761">
    <property type="entry name" value="SPASE_I_3"/>
    <property type="match status" value="1"/>
</dbReference>
<comment type="catalytic activity">
    <reaction evidence="1 7">
        <text>Cleavage of hydrophobic, N-terminal signal or leader sequences from secreted and periplasmic proteins.</text>
        <dbReference type="EC" id="3.4.21.89"/>
    </reaction>
</comment>
<accession>A0A0R1ZHR7</accession>
<comment type="subcellular location">
    <subcellularLocation>
        <location evidence="2">Cell membrane</location>
        <topology evidence="2">Single-pass type II membrane protein</topology>
    </subcellularLocation>
    <subcellularLocation>
        <location evidence="7">Membrane</location>
        <topology evidence="7">Single-pass type II membrane protein</topology>
    </subcellularLocation>
</comment>
<dbReference type="GO" id="GO:0006465">
    <property type="term" value="P:signal peptide processing"/>
    <property type="evidence" value="ECO:0007669"/>
    <property type="project" value="InterPro"/>
</dbReference>
<evidence type="ECO:0000256" key="7">
    <source>
        <dbReference type="RuleBase" id="RU362042"/>
    </source>
</evidence>
<reference evidence="9 10" key="1">
    <citation type="journal article" date="2015" name="Genome Announc.">
        <title>Expanding the biotechnology potential of lactobacilli through comparative genomics of 213 strains and associated genera.</title>
        <authorList>
            <person name="Sun Z."/>
            <person name="Harris H.M."/>
            <person name="McCann A."/>
            <person name="Guo C."/>
            <person name="Argimon S."/>
            <person name="Zhang W."/>
            <person name="Yang X."/>
            <person name="Jeffery I.B."/>
            <person name="Cooney J.C."/>
            <person name="Kagawa T.F."/>
            <person name="Liu W."/>
            <person name="Song Y."/>
            <person name="Salvetti E."/>
            <person name="Wrobel A."/>
            <person name="Rasinkangas P."/>
            <person name="Parkhill J."/>
            <person name="Rea M.C."/>
            <person name="O'Sullivan O."/>
            <person name="Ritari J."/>
            <person name="Douillard F.P."/>
            <person name="Paul Ross R."/>
            <person name="Yang R."/>
            <person name="Briner A.E."/>
            <person name="Felis G.E."/>
            <person name="de Vos W.M."/>
            <person name="Barrangou R."/>
            <person name="Klaenhammer T.R."/>
            <person name="Caufield P.W."/>
            <person name="Cui Y."/>
            <person name="Zhang H."/>
            <person name="O'Toole P.W."/>
        </authorList>
    </citation>
    <scope>NUCLEOTIDE SEQUENCE [LARGE SCALE GENOMIC DNA]</scope>
    <source>
        <strain evidence="9 10">DSM 20505</strain>
    </source>
</reference>
<keyword evidence="10" id="KW-1185">Reference proteome</keyword>
<dbReference type="Proteomes" id="UP000051679">
    <property type="component" value="Unassembled WGS sequence"/>
</dbReference>
<dbReference type="InterPro" id="IPR036286">
    <property type="entry name" value="LexA/Signal_pep-like_sf"/>
</dbReference>
<dbReference type="GO" id="GO:0004252">
    <property type="term" value="F:serine-type endopeptidase activity"/>
    <property type="evidence" value="ECO:0007669"/>
    <property type="project" value="InterPro"/>
</dbReference>
<dbReference type="InterPro" id="IPR000223">
    <property type="entry name" value="Pept_S26A_signal_pept_1"/>
</dbReference>
<evidence type="ECO:0000256" key="1">
    <source>
        <dbReference type="ARBA" id="ARBA00000677"/>
    </source>
</evidence>
<dbReference type="EMBL" id="AYYO01000056">
    <property type="protein sequence ID" value="KRM54381.1"/>
    <property type="molecule type" value="Genomic_DNA"/>
</dbReference>
<keyword evidence="7" id="KW-0812">Transmembrane</keyword>
<gene>
    <name evidence="9" type="ORF">FC18_GL000602</name>
</gene>
<dbReference type="AlphaFoldDB" id="A0A0R1ZHR7"/>
<feature type="active site" evidence="6">
    <location>
        <position position="126"/>
    </location>
</feature>
<comment type="caution">
    <text evidence="9">The sequence shown here is derived from an EMBL/GenBank/DDBJ whole genome shotgun (WGS) entry which is preliminary data.</text>
</comment>
<organism evidence="9 10">
    <name type="scientific">Lacticaseibacillus sharpeae JCM 1186 = DSM 20505</name>
    <dbReference type="NCBI Taxonomy" id="1291052"/>
    <lineage>
        <taxon>Bacteria</taxon>
        <taxon>Bacillati</taxon>
        <taxon>Bacillota</taxon>
        <taxon>Bacilli</taxon>
        <taxon>Lactobacillales</taxon>
        <taxon>Lactobacillaceae</taxon>
        <taxon>Lacticaseibacillus</taxon>
    </lineage>
</organism>
<dbReference type="InterPro" id="IPR019533">
    <property type="entry name" value="Peptidase_S26"/>
</dbReference>
<evidence type="ECO:0000313" key="9">
    <source>
        <dbReference type="EMBL" id="KRM54381.1"/>
    </source>
</evidence>
<evidence type="ECO:0000256" key="6">
    <source>
        <dbReference type="PIRSR" id="PIRSR600223-1"/>
    </source>
</evidence>
<dbReference type="Pfam" id="PF10502">
    <property type="entry name" value="Peptidase_S26"/>
    <property type="match status" value="1"/>
</dbReference>
<evidence type="ECO:0000256" key="5">
    <source>
        <dbReference type="ARBA" id="ARBA00022801"/>
    </source>
</evidence>
<evidence type="ECO:0000256" key="2">
    <source>
        <dbReference type="ARBA" id="ARBA00004401"/>
    </source>
</evidence>
<dbReference type="PATRIC" id="fig|1291052.5.peg.614"/>
<keyword evidence="7" id="KW-0645">Protease</keyword>